<dbReference type="RefSeq" id="WP_142581668.1">
    <property type="nucleotide sequence ID" value="NZ_CABFPH010000005.1"/>
</dbReference>
<dbReference type="InterPro" id="IPR050595">
    <property type="entry name" value="Bact_response_regulator"/>
</dbReference>
<evidence type="ECO:0000259" key="3">
    <source>
        <dbReference type="PROSITE" id="PS50110"/>
    </source>
</evidence>
<dbReference type="Gene3D" id="3.40.50.2300">
    <property type="match status" value="1"/>
</dbReference>
<sequence>MGYALPDCPVALVVEDDAAVRDLASAVLEETDLDVIACESAEAAISVLERPDVNVALLFADVRLPGAMDGLALASTVERRWPDVRVVVTSGYDARTDDRLPPQAVFMQKPWRALDVLVQAERATLAARAAA</sequence>
<dbReference type="InterPro" id="IPR001789">
    <property type="entry name" value="Sig_transdc_resp-reg_receiver"/>
</dbReference>
<reference evidence="4 5" key="1">
    <citation type="submission" date="2019-06" db="EMBL/GenBank/DDBJ databases">
        <authorList>
            <person name="Rodrigo-Torres L."/>
            <person name="Arahal R. D."/>
            <person name="Lucena T."/>
        </authorList>
    </citation>
    <scope>NUCLEOTIDE SEQUENCE [LARGE SCALE GENOMIC DNA]</scope>
    <source>
        <strain evidence="4 5">SB0023/3</strain>
    </source>
</reference>
<dbReference type="PANTHER" id="PTHR44591">
    <property type="entry name" value="STRESS RESPONSE REGULATOR PROTEIN 1"/>
    <property type="match status" value="1"/>
</dbReference>
<evidence type="ECO:0000313" key="5">
    <source>
        <dbReference type="Proteomes" id="UP000410984"/>
    </source>
</evidence>
<dbReference type="GO" id="GO:0000160">
    <property type="term" value="P:phosphorelay signal transduction system"/>
    <property type="evidence" value="ECO:0007669"/>
    <property type="project" value="InterPro"/>
</dbReference>
<name>A0A509E8S9_9HYPH</name>
<dbReference type="SMART" id="SM00448">
    <property type="entry name" value="REC"/>
    <property type="match status" value="1"/>
</dbReference>
<protein>
    <submittedName>
        <fullName evidence="4">Blue-light-activated protein</fullName>
    </submittedName>
</protein>
<dbReference type="PROSITE" id="PS50110">
    <property type="entry name" value="RESPONSE_REGULATORY"/>
    <property type="match status" value="1"/>
</dbReference>
<feature type="modified residue" description="4-aspartylphosphate" evidence="2">
    <location>
        <position position="61"/>
    </location>
</feature>
<proteinExistence type="predicted"/>
<dbReference type="InterPro" id="IPR011006">
    <property type="entry name" value="CheY-like_superfamily"/>
</dbReference>
<dbReference type="PANTHER" id="PTHR44591:SF21">
    <property type="entry name" value="TWO-COMPONENT RESPONSE REGULATOR"/>
    <property type="match status" value="1"/>
</dbReference>
<dbReference type="OrthoDB" id="8018258at2"/>
<feature type="domain" description="Response regulatory" evidence="3">
    <location>
        <begin position="10"/>
        <end position="124"/>
    </location>
</feature>
<keyword evidence="1 2" id="KW-0597">Phosphoprotein</keyword>
<accession>A0A509E8S9</accession>
<organism evidence="4 5">
    <name type="scientific">Methylobacterium symbioticum</name>
    <dbReference type="NCBI Taxonomy" id="2584084"/>
    <lineage>
        <taxon>Bacteria</taxon>
        <taxon>Pseudomonadati</taxon>
        <taxon>Pseudomonadota</taxon>
        <taxon>Alphaproteobacteria</taxon>
        <taxon>Hyphomicrobiales</taxon>
        <taxon>Methylobacteriaceae</taxon>
        <taxon>Methylobacterium</taxon>
    </lineage>
</organism>
<keyword evidence="5" id="KW-1185">Reference proteome</keyword>
<evidence type="ECO:0000256" key="2">
    <source>
        <dbReference type="PROSITE-ProRule" id="PRU00169"/>
    </source>
</evidence>
<evidence type="ECO:0000256" key="1">
    <source>
        <dbReference type="ARBA" id="ARBA00022553"/>
    </source>
</evidence>
<evidence type="ECO:0000313" key="4">
    <source>
        <dbReference type="EMBL" id="VUD70074.1"/>
    </source>
</evidence>
<dbReference type="Pfam" id="PF00072">
    <property type="entry name" value="Response_reg"/>
    <property type="match status" value="1"/>
</dbReference>
<gene>
    <name evidence="4" type="ORF">MET9862_00636</name>
</gene>
<dbReference type="EMBL" id="CABFPH010000005">
    <property type="protein sequence ID" value="VUD70074.1"/>
    <property type="molecule type" value="Genomic_DNA"/>
</dbReference>
<dbReference type="AlphaFoldDB" id="A0A509E8S9"/>
<dbReference type="Proteomes" id="UP000410984">
    <property type="component" value="Unassembled WGS sequence"/>
</dbReference>
<dbReference type="SUPFAM" id="SSF52172">
    <property type="entry name" value="CheY-like"/>
    <property type="match status" value="1"/>
</dbReference>